<accession>A0A928W098</accession>
<dbReference type="PROSITE" id="PS50929">
    <property type="entry name" value="ABC_TM1F"/>
    <property type="match status" value="1"/>
</dbReference>
<dbReference type="InterPro" id="IPR011527">
    <property type="entry name" value="ABC1_TM_dom"/>
</dbReference>
<dbReference type="InterPro" id="IPR003439">
    <property type="entry name" value="ABC_transporter-like_ATP-bd"/>
</dbReference>
<gene>
    <name evidence="12" type="ORF">IQ235_17295</name>
</gene>
<keyword evidence="7 9" id="KW-1133">Transmembrane helix</keyword>
<dbReference type="GO" id="GO:0005524">
    <property type="term" value="F:ATP binding"/>
    <property type="evidence" value="ECO:0007669"/>
    <property type="project" value="UniProtKB-KW"/>
</dbReference>
<keyword evidence="4 9" id="KW-0812">Transmembrane</keyword>
<keyword evidence="13" id="KW-1185">Reference proteome</keyword>
<dbReference type="SUPFAM" id="SSF52540">
    <property type="entry name" value="P-loop containing nucleoside triphosphate hydrolases"/>
    <property type="match status" value="1"/>
</dbReference>
<dbReference type="EMBL" id="JADEXN010000375">
    <property type="protein sequence ID" value="MBE9042528.1"/>
    <property type="molecule type" value="Genomic_DNA"/>
</dbReference>
<dbReference type="GO" id="GO:0016887">
    <property type="term" value="F:ATP hydrolysis activity"/>
    <property type="evidence" value="ECO:0007669"/>
    <property type="project" value="InterPro"/>
</dbReference>
<comment type="subcellular location">
    <subcellularLocation>
        <location evidence="1">Cell membrane</location>
        <topology evidence="1">Multi-pass membrane protein</topology>
    </subcellularLocation>
</comment>
<feature type="domain" description="ABC transmembrane type-1" evidence="11">
    <location>
        <begin position="1"/>
        <end position="148"/>
    </location>
</feature>
<dbReference type="RefSeq" id="WP_264322686.1">
    <property type="nucleotide sequence ID" value="NZ_JADEXN010000375.1"/>
</dbReference>
<dbReference type="PANTHER" id="PTHR43394">
    <property type="entry name" value="ATP-DEPENDENT PERMEASE MDL1, MITOCHONDRIAL"/>
    <property type="match status" value="1"/>
</dbReference>
<feature type="domain" description="ABC transporter" evidence="10">
    <location>
        <begin position="183"/>
        <end position="418"/>
    </location>
</feature>
<dbReference type="Pfam" id="PF00664">
    <property type="entry name" value="ABC_membrane"/>
    <property type="match status" value="1"/>
</dbReference>
<reference evidence="12" key="1">
    <citation type="submission" date="2020-10" db="EMBL/GenBank/DDBJ databases">
        <authorList>
            <person name="Castelo-Branco R."/>
            <person name="Eusebio N."/>
            <person name="Adriana R."/>
            <person name="Vieira A."/>
            <person name="Brugerolle De Fraissinette N."/>
            <person name="Rezende De Castro R."/>
            <person name="Schneider M.P."/>
            <person name="Vasconcelos V."/>
            <person name="Leao P.N."/>
        </authorList>
    </citation>
    <scope>NUCLEOTIDE SEQUENCE</scope>
    <source>
        <strain evidence="12">LEGE 11467</strain>
    </source>
</reference>
<evidence type="ECO:0000259" key="10">
    <source>
        <dbReference type="PROSITE" id="PS50893"/>
    </source>
</evidence>
<feature type="transmembrane region" description="Helical" evidence="9">
    <location>
        <begin position="95"/>
        <end position="113"/>
    </location>
</feature>
<dbReference type="Gene3D" id="1.20.1560.10">
    <property type="entry name" value="ABC transporter type 1, transmembrane domain"/>
    <property type="match status" value="1"/>
</dbReference>
<keyword evidence="5" id="KW-0547">Nucleotide-binding</keyword>
<evidence type="ECO:0000313" key="13">
    <source>
        <dbReference type="Proteomes" id="UP000621799"/>
    </source>
</evidence>
<dbReference type="GO" id="GO:0005886">
    <property type="term" value="C:plasma membrane"/>
    <property type="evidence" value="ECO:0007669"/>
    <property type="project" value="UniProtKB-SubCell"/>
</dbReference>
<dbReference type="InterPro" id="IPR017871">
    <property type="entry name" value="ABC_transporter-like_CS"/>
</dbReference>
<dbReference type="PANTHER" id="PTHR43394:SF1">
    <property type="entry name" value="ATP-BINDING CASSETTE SUB-FAMILY B MEMBER 10, MITOCHONDRIAL"/>
    <property type="match status" value="1"/>
</dbReference>
<keyword evidence="3" id="KW-1003">Cell membrane</keyword>
<evidence type="ECO:0000256" key="7">
    <source>
        <dbReference type="ARBA" id="ARBA00022989"/>
    </source>
</evidence>
<proteinExistence type="predicted"/>
<dbReference type="InterPro" id="IPR003593">
    <property type="entry name" value="AAA+_ATPase"/>
</dbReference>
<keyword evidence="6" id="KW-0067">ATP-binding</keyword>
<dbReference type="PROSITE" id="PS00211">
    <property type="entry name" value="ABC_TRANSPORTER_1"/>
    <property type="match status" value="1"/>
</dbReference>
<keyword evidence="8 9" id="KW-0472">Membrane</keyword>
<dbReference type="Pfam" id="PF00005">
    <property type="entry name" value="ABC_tran"/>
    <property type="match status" value="1"/>
</dbReference>
<name>A0A928W098_9CYAN</name>
<sequence>YSIILTFVALATVPFFTVQILLVSPIVRRLLRKRAERYADAQSYLVETLNGIQTVKAQNIETTSRWNWYDRYARFMNAGFRTTLTNTAASSVAGFLNKLSGLLLLWVGAYLVLDNQLTLGQLIAFRILAGNVTGALLRFVQVWQSFQEVGMSVERLRDILNSEPESGDEDRLNIPLPNVEGAVKYDEVCFRFAANGPLQVANVNLDFPAGTFVGIVGESGSGKSTAMKLLQRLYAPTSGRIQVDGYDISKVELYSLRRQIGVVLQDTLLFNNTVRSNIALNNPEASDEEIVNAAKVAAAHDFIMGLANGYNTVVGERGSSLSGGQRQRIAIARTVLQRPRLLILDEATSALDYNLESLVCRNLVEEFKGRTVFFITHRLPTVQQADMIIMMDQGAVVEQGKHDELMELQGRYYCLYQQQESQL</sequence>
<dbReference type="InterPro" id="IPR039421">
    <property type="entry name" value="Type_1_exporter"/>
</dbReference>
<organism evidence="12 13">
    <name type="scientific">Zarconia navalis LEGE 11467</name>
    <dbReference type="NCBI Taxonomy" id="1828826"/>
    <lineage>
        <taxon>Bacteria</taxon>
        <taxon>Bacillati</taxon>
        <taxon>Cyanobacteriota</taxon>
        <taxon>Cyanophyceae</taxon>
        <taxon>Oscillatoriophycideae</taxon>
        <taxon>Oscillatoriales</taxon>
        <taxon>Oscillatoriales incertae sedis</taxon>
        <taxon>Zarconia</taxon>
        <taxon>Zarconia navalis</taxon>
    </lineage>
</organism>
<evidence type="ECO:0000256" key="3">
    <source>
        <dbReference type="ARBA" id="ARBA00022475"/>
    </source>
</evidence>
<evidence type="ECO:0000256" key="2">
    <source>
        <dbReference type="ARBA" id="ARBA00022448"/>
    </source>
</evidence>
<evidence type="ECO:0000259" key="11">
    <source>
        <dbReference type="PROSITE" id="PS50929"/>
    </source>
</evidence>
<dbReference type="FunFam" id="3.40.50.300:FF:000221">
    <property type="entry name" value="Multidrug ABC transporter ATP-binding protein"/>
    <property type="match status" value="1"/>
</dbReference>
<evidence type="ECO:0000256" key="1">
    <source>
        <dbReference type="ARBA" id="ARBA00004651"/>
    </source>
</evidence>
<dbReference type="Gene3D" id="3.40.50.300">
    <property type="entry name" value="P-loop containing nucleotide triphosphate hydrolases"/>
    <property type="match status" value="1"/>
</dbReference>
<protein>
    <submittedName>
        <fullName evidence="12">Peptidase domain-containing ABC transporter</fullName>
    </submittedName>
</protein>
<comment type="caution">
    <text evidence="12">The sequence shown here is derived from an EMBL/GenBank/DDBJ whole genome shotgun (WGS) entry which is preliminary data.</text>
</comment>
<evidence type="ECO:0000313" key="12">
    <source>
        <dbReference type="EMBL" id="MBE9042528.1"/>
    </source>
</evidence>
<evidence type="ECO:0000256" key="5">
    <source>
        <dbReference type="ARBA" id="ARBA00022741"/>
    </source>
</evidence>
<dbReference type="GO" id="GO:0015421">
    <property type="term" value="F:ABC-type oligopeptide transporter activity"/>
    <property type="evidence" value="ECO:0007669"/>
    <property type="project" value="TreeGrafter"/>
</dbReference>
<dbReference type="AlphaFoldDB" id="A0A928W098"/>
<evidence type="ECO:0000256" key="8">
    <source>
        <dbReference type="ARBA" id="ARBA00023136"/>
    </source>
</evidence>
<dbReference type="Proteomes" id="UP000621799">
    <property type="component" value="Unassembled WGS sequence"/>
</dbReference>
<evidence type="ECO:0000256" key="9">
    <source>
        <dbReference type="SAM" id="Phobius"/>
    </source>
</evidence>
<evidence type="ECO:0000256" key="6">
    <source>
        <dbReference type="ARBA" id="ARBA00022840"/>
    </source>
</evidence>
<feature type="non-terminal residue" evidence="12">
    <location>
        <position position="1"/>
    </location>
</feature>
<dbReference type="SUPFAM" id="SSF90123">
    <property type="entry name" value="ABC transporter transmembrane region"/>
    <property type="match status" value="1"/>
</dbReference>
<dbReference type="SMART" id="SM00382">
    <property type="entry name" value="AAA"/>
    <property type="match status" value="1"/>
</dbReference>
<feature type="transmembrane region" description="Helical" evidence="9">
    <location>
        <begin position="6"/>
        <end position="27"/>
    </location>
</feature>
<keyword evidence="2" id="KW-0813">Transport</keyword>
<dbReference type="InterPro" id="IPR036640">
    <property type="entry name" value="ABC1_TM_sf"/>
</dbReference>
<dbReference type="InterPro" id="IPR027417">
    <property type="entry name" value="P-loop_NTPase"/>
</dbReference>
<dbReference type="PROSITE" id="PS50893">
    <property type="entry name" value="ABC_TRANSPORTER_2"/>
    <property type="match status" value="1"/>
</dbReference>
<evidence type="ECO:0000256" key="4">
    <source>
        <dbReference type="ARBA" id="ARBA00022692"/>
    </source>
</evidence>